<evidence type="ECO:0000256" key="6">
    <source>
        <dbReference type="ARBA" id="ARBA00022989"/>
    </source>
</evidence>
<dbReference type="PRINTS" id="PR01806">
    <property type="entry name" value="VIRFACTRMVIN"/>
</dbReference>
<feature type="transmembrane region" description="Helical" evidence="10">
    <location>
        <begin position="359"/>
        <end position="381"/>
    </location>
</feature>
<dbReference type="RefSeq" id="WP_221029133.1">
    <property type="nucleotide sequence ID" value="NZ_CP139781.1"/>
</dbReference>
<evidence type="ECO:0000313" key="12">
    <source>
        <dbReference type="EMBL" id="WRQ87825.1"/>
    </source>
</evidence>
<feature type="transmembrane region" description="Helical" evidence="10">
    <location>
        <begin position="235"/>
        <end position="255"/>
    </location>
</feature>
<feature type="transmembrane region" description="Helical" evidence="10">
    <location>
        <begin position="88"/>
        <end position="110"/>
    </location>
</feature>
<evidence type="ECO:0000256" key="10">
    <source>
        <dbReference type="HAMAP-Rule" id="MF_02078"/>
    </source>
</evidence>
<dbReference type="Pfam" id="PF03023">
    <property type="entry name" value="MurJ"/>
    <property type="match status" value="1"/>
</dbReference>
<reference evidence="12 13" key="2">
    <citation type="submission" date="2023-12" db="EMBL/GenBank/DDBJ databases">
        <title>Description of an unclassified Opitutus bacterium of Verrucomicrobiota.</title>
        <authorList>
            <person name="Zhang D.-F."/>
        </authorList>
    </citation>
    <scope>NUCLEOTIDE SEQUENCE [LARGE SCALE GENOMIC DNA]</scope>
    <source>
        <strain evidence="12 13">WL0086</strain>
    </source>
</reference>
<gene>
    <name evidence="10 12" type="primary">murJ</name>
    <name evidence="12" type="ORF">K1X11_000285</name>
</gene>
<feature type="transmembrane region" description="Helical" evidence="10">
    <location>
        <begin position="168"/>
        <end position="187"/>
    </location>
</feature>
<keyword evidence="6 10" id="KW-1133">Transmembrane helix</keyword>
<evidence type="ECO:0000256" key="2">
    <source>
        <dbReference type="ARBA" id="ARBA00022475"/>
    </source>
</evidence>
<feature type="transmembrane region" description="Helical" evidence="10">
    <location>
        <begin position="27"/>
        <end position="48"/>
    </location>
</feature>
<evidence type="ECO:0000256" key="4">
    <source>
        <dbReference type="ARBA" id="ARBA00022960"/>
    </source>
</evidence>
<dbReference type="PANTHER" id="PTHR47019:SF1">
    <property type="entry name" value="LIPID II FLIPPASE MURJ"/>
    <property type="match status" value="1"/>
</dbReference>
<feature type="transmembrane region" description="Helical" evidence="10">
    <location>
        <begin position="490"/>
        <end position="508"/>
    </location>
</feature>
<dbReference type="EMBL" id="CP139781">
    <property type="protein sequence ID" value="WRQ87825.1"/>
    <property type="molecule type" value="Genomic_DNA"/>
</dbReference>
<feature type="transmembrane region" description="Helical" evidence="10">
    <location>
        <begin position="447"/>
        <end position="470"/>
    </location>
</feature>
<evidence type="ECO:0000256" key="5">
    <source>
        <dbReference type="ARBA" id="ARBA00022984"/>
    </source>
</evidence>
<comment type="similarity">
    <text evidence="9 10 11">Belongs to the MurJ/MviN family.</text>
</comment>
<organism evidence="12 13">
    <name type="scientific">Actomonas aquatica</name>
    <dbReference type="NCBI Taxonomy" id="2866162"/>
    <lineage>
        <taxon>Bacteria</taxon>
        <taxon>Pseudomonadati</taxon>
        <taxon>Verrucomicrobiota</taxon>
        <taxon>Opitutia</taxon>
        <taxon>Opitutales</taxon>
        <taxon>Opitutaceae</taxon>
        <taxon>Actomonas</taxon>
    </lineage>
</organism>
<comment type="subcellular location">
    <subcellularLocation>
        <location evidence="1 10">Cell membrane</location>
        <topology evidence="1 10">Multi-pass membrane protein</topology>
    </subcellularLocation>
</comment>
<accession>A0ABZ1CC03</accession>
<dbReference type="InterPro" id="IPR051050">
    <property type="entry name" value="Lipid_II_flippase_MurJ/MviN"/>
</dbReference>
<dbReference type="PIRSF" id="PIRSF002869">
    <property type="entry name" value="MviN"/>
    <property type="match status" value="1"/>
</dbReference>
<evidence type="ECO:0000256" key="11">
    <source>
        <dbReference type="PIRNR" id="PIRNR002869"/>
    </source>
</evidence>
<dbReference type="HAMAP" id="MF_02078">
    <property type="entry name" value="MurJ_MviN"/>
    <property type="match status" value="1"/>
</dbReference>
<feature type="transmembrane region" description="Helical" evidence="10">
    <location>
        <begin position="284"/>
        <end position="302"/>
    </location>
</feature>
<dbReference type="NCBIfam" id="TIGR01695">
    <property type="entry name" value="murJ_mviN"/>
    <property type="match status" value="1"/>
</dbReference>
<keyword evidence="3 10" id="KW-0812">Transmembrane</keyword>
<proteinExistence type="inferred from homology"/>
<evidence type="ECO:0000256" key="9">
    <source>
        <dbReference type="ARBA" id="ARBA00061532"/>
    </source>
</evidence>
<keyword evidence="2 10" id="KW-1003">Cell membrane</keyword>
<dbReference type="Proteomes" id="UP000738431">
    <property type="component" value="Chromosome"/>
</dbReference>
<evidence type="ECO:0000313" key="13">
    <source>
        <dbReference type="Proteomes" id="UP000738431"/>
    </source>
</evidence>
<dbReference type="PANTHER" id="PTHR47019">
    <property type="entry name" value="LIPID II FLIPPASE MURJ"/>
    <property type="match status" value="1"/>
</dbReference>
<comment type="function">
    <text evidence="8 10 11">Involved in peptidoglycan biosynthesis. Transports lipid-linked peptidoglycan precursors from the inner to the outer leaflet of the cytoplasmic membrane.</text>
</comment>
<keyword evidence="4 10" id="KW-0133">Cell shape</keyword>
<protein>
    <recommendedName>
        <fullName evidence="10">Probable lipid II flippase MurJ</fullName>
    </recommendedName>
</protein>
<name>A0ABZ1CC03_9BACT</name>
<feature type="transmembrane region" description="Helical" evidence="10">
    <location>
        <begin position="199"/>
        <end position="220"/>
    </location>
</feature>
<keyword evidence="5 10" id="KW-0573">Peptidoglycan synthesis</keyword>
<evidence type="ECO:0000256" key="3">
    <source>
        <dbReference type="ARBA" id="ARBA00022692"/>
    </source>
</evidence>
<feature type="transmembrane region" description="Helical" evidence="10">
    <location>
        <begin position="323"/>
        <end position="347"/>
    </location>
</feature>
<dbReference type="InterPro" id="IPR004268">
    <property type="entry name" value="MurJ"/>
</dbReference>
<keyword evidence="10 11" id="KW-0813">Transport</keyword>
<reference evidence="12 13" key="1">
    <citation type="submission" date="2021-08" db="EMBL/GenBank/DDBJ databases">
        <authorList>
            <person name="Zhang D."/>
            <person name="Zhang A."/>
            <person name="Wang L."/>
        </authorList>
    </citation>
    <scope>NUCLEOTIDE SEQUENCE [LARGE SCALE GENOMIC DNA]</scope>
    <source>
        <strain evidence="12 13">WL0086</strain>
    </source>
</reference>
<evidence type="ECO:0000256" key="8">
    <source>
        <dbReference type="ARBA" id="ARBA00060041"/>
    </source>
</evidence>
<keyword evidence="13" id="KW-1185">Reference proteome</keyword>
<keyword evidence="10 11" id="KW-0961">Cell wall biogenesis/degradation</keyword>
<comment type="pathway">
    <text evidence="10">Cell wall biogenesis; peptidoglycan biosynthesis.</text>
</comment>
<dbReference type="CDD" id="cd13123">
    <property type="entry name" value="MATE_MurJ_like"/>
    <property type="match status" value="1"/>
</dbReference>
<evidence type="ECO:0000256" key="7">
    <source>
        <dbReference type="ARBA" id="ARBA00023136"/>
    </source>
</evidence>
<sequence>MSRSLKNIGIVSAATMVSRVLGLGRDVLVTAVFGTSALASAFVTAFTLPNLFRRLLGEGALTAAMVPTLNDELAARQKAGAFALLNQVASWLGLVTLLIVGGSMLGLHGLADASWLERVVDNAATVERWRLAAEIGVFLFPYLFFVCLAAAFSAALQTLNRFLEPALSPIWLNLAIIGALGGAVWGLGIEVGEARMRWLCGGVLVGGFLQMAVPAGALMVREGWRPRLDLSLSPAVRAVLVLMGPTVLGSAVYLINLAVSRVIGLSLNEAAATILNLATRLIELPIGVFAIAVSTVVFPLISSYAAKREWGKLAAAYHHGMRLVLAINVPAAAGMVVLASPIIRVLFQRGEFTGADTTAMAPVLMVFAAGLPFFAYVNLMLRAFYAEKDTRTPVKAAVLSFVINVGLSLLLMGPLSTMGLALASNLAVVAQAVYLQRALTRQRRELGVATLLPSVVKILVGSAAMGLVLWGGLQWIAPDAQTWWADFGRLAVGVPVGAGLYAAVVWTLRLEGRDELLRLVRGRKPRVDTKGL</sequence>
<feature type="transmembrane region" description="Helical" evidence="10">
    <location>
        <begin position="131"/>
        <end position="156"/>
    </location>
</feature>
<keyword evidence="7 10" id="KW-0472">Membrane</keyword>
<comment type="caution">
    <text evidence="10">Lacks conserved residue(s) required for the propagation of feature annotation.</text>
</comment>
<evidence type="ECO:0000256" key="1">
    <source>
        <dbReference type="ARBA" id="ARBA00004651"/>
    </source>
</evidence>